<protein>
    <submittedName>
        <fullName evidence="1">GxxExxY protein</fullName>
    </submittedName>
</protein>
<dbReference type="RefSeq" id="WP_135471174.1">
    <property type="nucleotide sequence ID" value="NZ_CASCNC010000042.1"/>
</dbReference>
<dbReference type="AlphaFoldDB" id="A0A4Z0V5Q9"/>
<reference evidence="1 2" key="1">
    <citation type="submission" date="2019-02" db="EMBL/GenBank/DDBJ databases">
        <title>Isolation and identification of novel species under the genus Muribaculum.</title>
        <authorList>
            <person name="Miyake S."/>
            <person name="Ding Y."/>
            <person name="Low A."/>
            <person name="Soh M."/>
            <person name="Seedorf H."/>
        </authorList>
    </citation>
    <scope>NUCLEOTIDE SEQUENCE [LARGE SCALE GENOMIC DNA]</scope>
    <source>
        <strain evidence="1 2">TLL-A3</strain>
    </source>
</reference>
<dbReference type="Pfam" id="PF13366">
    <property type="entry name" value="PDDEXK_3"/>
    <property type="match status" value="1"/>
</dbReference>
<dbReference type="EMBL" id="SJSA01000001">
    <property type="protein sequence ID" value="TGG40161.1"/>
    <property type="molecule type" value="Genomic_DNA"/>
</dbReference>
<evidence type="ECO:0000313" key="1">
    <source>
        <dbReference type="EMBL" id="TGG40161.1"/>
    </source>
</evidence>
<comment type="caution">
    <text evidence="1">The sequence shown here is derived from an EMBL/GenBank/DDBJ whole genome shotgun (WGS) entry which is preliminary data.</text>
</comment>
<proteinExistence type="predicted"/>
<keyword evidence="2" id="KW-1185">Reference proteome</keyword>
<name>A0A4Z0V5Q9_9BACT</name>
<dbReference type="Proteomes" id="UP000297635">
    <property type="component" value="Unassembled WGS sequence"/>
</dbReference>
<dbReference type="InterPro" id="IPR026350">
    <property type="entry name" value="GxxExxY"/>
</dbReference>
<accession>A0A4Z0V5Q9</accession>
<evidence type="ECO:0000313" key="2">
    <source>
        <dbReference type="Proteomes" id="UP000297635"/>
    </source>
</evidence>
<sequence length="129" mass="14343">MDVDRLIGLIVDCAITVKKTLGEGFLEAVYQNALIYELEDNGLKCEKEKPVTIFYKGRPAGNYRADIIVEGKVILEIKVANEICKAHGFQLVNYLRGTGIPDGLIINFGSFPMGFKRKFLNSKQSNGTK</sequence>
<dbReference type="GeneID" id="82149223"/>
<dbReference type="NCBIfam" id="TIGR04256">
    <property type="entry name" value="GxxExxY"/>
    <property type="match status" value="1"/>
</dbReference>
<gene>
    <name evidence="1" type="ORF">EZ315_05405</name>
</gene>
<organism evidence="1 2">
    <name type="scientific">Duncaniella freteri</name>
    <dbReference type="NCBI Taxonomy" id="2530391"/>
    <lineage>
        <taxon>Bacteria</taxon>
        <taxon>Pseudomonadati</taxon>
        <taxon>Bacteroidota</taxon>
        <taxon>Bacteroidia</taxon>
        <taxon>Bacteroidales</taxon>
        <taxon>Muribaculaceae</taxon>
        <taxon>Duncaniella</taxon>
    </lineage>
</organism>